<dbReference type="PATRIC" id="fig|1305737.6.peg.3483"/>
<evidence type="ECO:0000313" key="2">
    <source>
        <dbReference type="Proteomes" id="UP000050421"/>
    </source>
</evidence>
<protein>
    <submittedName>
        <fullName evidence="1">Uncharacterized protein</fullName>
    </submittedName>
</protein>
<comment type="caution">
    <text evidence="1">The sequence shown here is derived from an EMBL/GenBank/DDBJ whole genome shotgun (WGS) entry which is preliminary data.</text>
</comment>
<organism evidence="1 2">
    <name type="scientific">Algoriphagus marincola HL-49</name>
    <dbReference type="NCBI Taxonomy" id="1305737"/>
    <lineage>
        <taxon>Bacteria</taxon>
        <taxon>Pseudomonadati</taxon>
        <taxon>Bacteroidota</taxon>
        <taxon>Cytophagia</taxon>
        <taxon>Cytophagales</taxon>
        <taxon>Cyclobacteriaceae</taxon>
        <taxon>Algoriphagus</taxon>
    </lineage>
</organism>
<name>A0A0N8KF51_9BACT</name>
<dbReference type="AlphaFoldDB" id="A0A0N8KF51"/>
<dbReference type="EMBL" id="LJXT01000101">
    <property type="protein sequence ID" value="KPQ13162.1"/>
    <property type="molecule type" value="Genomic_DNA"/>
</dbReference>
<gene>
    <name evidence="1" type="ORF">HLUCCX10_13870</name>
</gene>
<dbReference type="Proteomes" id="UP000050421">
    <property type="component" value="Unassembled WGS sequence"/>
</dbReference>
<reference evidence="1 2" key="1">
    <citation type="submission" date="2015-09" db="EMBL/GenBank/DDBJ databases">
        <title>Identification and resolution of microdiversity through metagenomic sequencing of parallel consortia.</title>
        <authorList>
            <person name="Nelson W.C."/>
            <person name="Romine M.F."/>
            <person name="Lindemann S.R."/>
        </authorList>
    </citation>
    <scope>NUCLEOTIDE SEQUENCE [LARGE SCALE GENOMIC DNA]</scope>
    <source>
        <strain evidence="1">HL-49</strain>
    </source>
</reference>
<proteinExistence type="predicted"/>
<sequence>MSHYLASHFNGWKERGNVKVCKMPKAWTIFSKISNKNLRIRIERSARDSNLWQTFLYDDLKMDNNV</sequence>
<evidence type="ECO:0000313" key="1">
    <source>
        <dbReference type="EMBL" id="KPQ13162.1"/>
    </source>
</evidence>
<accession>A0A0N8KF51</accession>